<protein>
    <submittedName>
        <fullName evidence="3">DUF4407 domain-containing protein</fullName>
    </submittedName>
</protein>
<dbReference type="Proteomes" id="UP000285236">
    <property type="component" value="Unassembled WGS sequence"/>
</dbReference>
<dbReference type="InterPro" id="IPR025519">
    <property type="entry name" value="DUF4407"/>
</dbReference>
<dbReference type="RefSeq" id="WP_117662139.1">
    <property type="nucleotide sequence ID" value="NZ_CABOGV010000009.1"/>
</dbReference>
<sequence length="409" mass="46414">MKSNNEELENIKWGGFLNEFLWICCGVNRKVLRQCPTDYAKYAGMGGTILFTALMACLSGSYALYTVFESKATAIAFGIFWGALIFNLDRFIVNTMYSDGKVTISWREFTSGLPRIIMAIFLGIVISTPLEMKIFEDRIDSQLVKDNIMRTNATRQEVTKGNTSLIQRRDKLESEHKAIEQRLAVANEELKKEGEGSALSGKAGHGLIYKDKERNLSAIEKELQTWETTHAVELKEIREQIAINTDKANRDIEKGNEEKGFCVRYEAFSHLKSESTELSIVSLVIMLLFIIIETAPTFFKMMIASGPYDDMLRAEMYRVRVLADKQISDLNDDINTEVTISTERNRHKLEAEMKANEDLMSKIALAQSEILNVAIDEWRKNELKKVEENPSAYIQSNVPDNEEGVTINA</sequence>
<keyword evidence="1" id="KW-0175">Coiled coil</keyword>
<feature type="transmembrane region" description="Helical" evidence="2">
    <location>
        <begin position="278"/>
        <end position="299"/>
    </location>
</feature>
<comment type="caution">
    <text evidence="3">The sequence shown here is derived from an EMBL/GenBank/DDBJ whole genome shotgun (WGS) entry which is preliminary data.</text>
</comment>
<feature type="transmembrane region" description="Helical" evidence="2">
    <location>
        <begin position="42"/>
        <end position="65"/>
    </location>
</feature>
<keyword evidence="2" id="KW-1133">Transmembrane helix</keyword>
<name>A0AA92TQX5_9BACT</name>
<dbReference type="EMBL" id="QRYP01000025">
    <property type="protein sequence ID" value="RGU96242.1"/>
    <property type="molecule type" value="Genomic_DNA"/>
</dbReference>
<feature type="transmembrane region" description="Helical" evidence="2">
    <location>
        <begin position="112"/>
        <end position="130"/>
    </location>
</feature>
<dbReference type="Pfam" id="PF14362">
    <property type="entry name" value="DUF4407"/>
    <property type="match status" value="1"/>
</dbReference>
<accession>A0AA92TQX5</accession>
<evidence type="ECO:0000313" key="3">
    <source>
        <dbReference type="EMBL" id="RGU96242.1"/>
    </source>
</evidence>
<feature type="transmembrane region" description="Helical" evidence="2">
    <location>
        <begin position="72"/>
        <end position="92"/>
    </location>
</feature>
<keyword evidence="2" id="KW-0812">Transmembrane</keyword>
<evidence type="ECO:0000313" key="4">
    <source>
        <dbReference type="Proteomes" id="UP000285236"/>
    </source>
</evidence>
<gene>
    <name evidence="3" type="ORF">DWW35_09630</name>
</gene>
<feature type="coiled-coil region" evidence="1">
    <location>
        <begin position="162"/>
        <end position="229"/>
    </location>
</feature>
<reference evidence="3 4" key="1">
    <citation type="submission" date="2018-08" db="EMBL/GenBank/DDBJ databases">
        <title>A genome reference for cultivated species of the human gut microbiota.</title>
        <authorList>
            <person name="Zou Y."/>
            <person name="Xue W."/>
            <person name="Luo G."/>
        </authorList>
    </citation>
    <scope>NUCLEOTIDE SEQUENCE [LARGE SCALE GENOMIC DNA]</scope>
    <source>
        <strain evidence="3 4">AF15-25</strain>
    </source>
</reference>
<evidence type="ECO:0000256" key="1">
    <source>
        <dbReference type="SAM" id="Coils"/>
    </source>
</evidence>
<dbReference type="AlphaFoldDB" id="A0AA92TQX5"/>
<organism evidence="3 4">
    <name type="scientific">Segatella copri</name>
    <dbReference type="NCBI Taxonomy" id="165179"/>
    <lineage>
        <taxon>Bacteria</taxon>
        <taxon>Pseudomonadati</taxon>
        <taxon>Bacteroidota</taxon>
        <taxon>Bacteroidia</taxon>
        <taxon>Bacteroidales</taxon>
        <taxon>Prevotellaceae</taxon>
        <taxon>Segatella</taxon>
    </lineage>
</organism>
<proteinExistence type="predicted"/>
<keyword evidence="2" id="KW-0472">Membrane</keyword>
<evidence type="ECO:0000256" key="2">
    <source>
        <dbReference type="SAM" id="Phobius"/>
    </source>
</evidence>